<keyword evidence="2" id="KW-1185">Reference proteome</keyword>
<gene>
    <name evidence="1" type="ORF">AM592_07980</name>
</gene>
<dbReference type="EMBL" id="CP012600">
    <property type="protein sequence ID" value="ALC81543.1"/>
    <property type="molecule type" value="Genomic_DNA"/>
</dbReference>
<dbReference type="AlphaFoldDB" id="A0A0M4FTM0"/>
<evidence type="ECO:0000313" key="2">
    <source>
        <dbReference type="Proteomes" id="UP000067625"/>
    </source>
</evidence>
<dbReference type="PATRIC" id="fig|1441095.3.peg.1754"/>
<proteinExistence type="predicted"/>
<dbReference type="RefSeq" id="WP_053603301.1">
    <property type="nucleotide sequence ID" value="NZ_CP012600.1"/>
</dbReference>
<reference evidence="1 2" key="2">
    <citation type="journal article" date="2016" name="Int. J. Syst. Evol. Microbiol.">
        <title>Bacillus gobiensis sp. nov., isolated from a soil sample.</title>
        <authorList>
            <person name="Liu B."/>
            <person name="Liu G.H."/>
            <person name="Cetin S."/>
            <person name="Schumann P."/>
            <person name="Pan Z.Z."/>
            <person name="Chen Q.Q."/>
        </authorList>
    </citation>
    <scope>NUCLEOTIDE SEQUENCE [LARGE SCALE GENOMIC DNA]</scope>
    <source>
        <strain evidence="1 2">FJAT-4402</strain>
    </source>
</reference>
<protein>
    <submittedName>
        <fullName evidence="1">Uncharacterized protein</fullName>
    </submittedName>
</protein>
<organism evidence="1 2">
    <name type="scientific">Bacillus gobiensis</name>
    <dbReference type="NCBI Taxonomy" id="1441095"/>
    <lineage>
        <taxon>Bacteria</taxon>
        <taxon>Bacillati</taxon>
        <taxon>Bacillota</taxon>
        <taxon>Bacilli</taxon>
        <taxon>Bacillales</taxon>
        <taxon>Bacillaceae</taxon>
        <taxon>Bacillus</taxon>
    </lineage>
</organism>
<reference evidence="2" key="1">
    <citation type="submission" date="2015-08" db="EMBL/GenBank/DDBJ databases">
        <title>Genome sequencing project for genomic taxonomy and phylogenomics of Bacillus-like bacteria.</title>
        <authorList>
            <person name="Liu B."/>
            <person name="Wang J."/>
            <person name="Zhu Y."/>
            <person name="Liu G."/>
            <person name="Chen Q."/>
            <person name="Chen Z."/>
            <person name="Lan J."/>
            <person name="Che J."/>
            <person name="Ge C."/>
            <person name="Shi H."/>
            <person name="Pan Z."/>
            <person name="Liu X."/>
        </authorList>
    </citation>
    <scope>NUCLEOTIDE SEQUENCE [LARGE SCALE GENOMIC DNA]</scope>
    <source>
        <strain evidence="2">FJAT-4402</strain>
    </source>
</reference>
<name>A0A0M4FTM0_9BACI</name>
<accession>A0A0M4FTM0</accession>
<dbReference type="Proteomes" id="UP000067625">
    <property type="component" value="Chromosome"/>
</dbReference>
<evidence type="ECO:0000313" key="1">
    <source>
        <dbReference type="EMBL" id="ALC81543.1"/>
    </source>
</evidence>
<sequence>MYEYVAKYTALCNEADAVLPANTEIFAKYNDYLSLIWNAEQQINSFAVGMTIASQTIEKADSESDPGRYVRRLLQALQIARLGYRVTLSTAAYDYKRSNGENYEQLKEIKREYDRLKADDAYLIAEINKYKEEL</sequence>
<dbReference type="STRING" id="1441095.AM592_07980"/>